<gene>
    <name evidence="2" type="ORF">GCM10009751_23450</name>
</gene>
<evidence type="ECO:0000313" key="2">
    <source>
        <dbReference type="EMBL" id="GAA1864633.1"/>
    </source>
</evidence>
<comment type="caution">
    <text evidence="2">The sequence shown here is derived from an EMBL/GenBank/DDBJ whole genome shotgun (WGS) entry which is preliminary data.</text>
</comment>
<proteinExistence type="predicted"/>
<dbReference type="Proteomes" id="UP001501094">
    <property type="component" value="Unassembled WGS sequence"/>
</dbReference>
<feature type="transmembrane region" description="Helical" evidence="1">
    <location>
        <begin position="227"/>
        <end position="245"/>
    </location>
</feature>
<keyword evidence="3" id="KW-1185">Reference proteome</keyword>
<evidence type="ECO:0000313" key="3">
    <source>
        <dbReference type="Proteomes" id="UP001501094"/>
    </source>
</evidence>
<reference evidence="3" key="1">
    <citation type="journal article" date="2019" name="Int. J. Syst. Evol. Microbiol.">
        <title>The Global Catalogue of Microorganisms (GCM) 10K type strain sequencing project: providing services to taxonomists for standard genome sequencing and annotation.</title>
        <authorList>
            <consortium name="The Broad Institute Genomics Platform"/>
            <consortium name="The Broad Institute Genome Sequencing Center for Infectious Disease"/>
            <person name="Wu L."/>
            <person name="Ma J."/>
        </authorList>
    </citation>
    <scope>NUCLEOTIDE SEQUENCE [LARGE SCALE GENOMIC DNA]</scope>
    <source>
        <strain evidence="3">JCM 14326</strain>
    </source>
</reference>
<feature type="transmembrane region" description="Helical" evidence="1">
    <location>
        <begin position="173"/>
        <end position="194"/>
    </location>
</feature>
<feature type="transmembrane region" description="Helical" evidence="1">
    <location>
        <begin position="35"/>
        <end position="55"/>
    </location>
</feature>
<keyword evidence="1" id="KW-1133">Transmembrane helix</keyword>
<feature type="transmembrane region" description="Helical" evidence="1">
    <location>
        <begin position="85"/>
        <end position="106"/>
    </location>
</feature>
<feature type="transmembrane region" description="Helical" evidence="1">
    <location>
        <begin position="118"/>
        <end position="137"/>
    </location>
</feature>
<accession>A0ABP4ZRM4</accession>
<organism evidence="2 3">
    <name type="scientific">Myceligenerans crystallogenes</name>
    <dbReference type="NCBI Taxonomy" id="316335"/>
    <lineage>
        <taxon>Bacteria</taxon>
        <taxon>Bacillati</taxon>
        <taxon>Actinomycetota</taxon>
        <taxon>Actinomycetes</taxon>
        <taxon>Micrococcales</taxon>
        <taxon>Promicromonosporaceae</taxon>
        <taxon>Myceligenerans</taxon>
    </lineage>
</organism>
<evidence type="ECO:0000256" key="1">
    <source>
        <dbReference type="SAM" id="Phobius"/>
    </source>
</evidence>
<protein>
    <recommendedName>
        <fullName evidence="4">ABC-2 type transport system permease protein</fullName>
    </recommendedName>
</protein>
<keyword evidence="1" id="KW-0472">Membrane</keyword>
<sequence length="251" mass="27453">MRLARIHDLMWPDMWGGFRMDDDESWLTCWWPDNWPVTLALFGAELVIAFVLGAIDWVNTFGWTVQGTDVDAGIAALRSAFVPLLAIWSALCLMIMPAALPLVLVGQRQVVRGAIKRLLCPPALIFYAGVWVVTIAPPALPEWLTGVLSLLALLALALLVVTQFGVGSMPPAVHLVVLLLAFGITMLFPARVLASNDDPGSSPMAQADSFPEWFEAYWAQVQPQGTVDWGIAVAGLVMVIVAFWIDRELSD</sequence>
<name>A0ABP4ZRM4_9MICO</name>
<evidence type="ECO:0008006" key="4">
    <source>
        <dbReference type="Google" id="ProtNLM"/>
    </source>
</evidence>
<feature type="transmembrane region" description="Helical" evidence="1">
    <location>
        <begin position="143"/>
        <end position="161"/>
    </location>
</feature>
<keyword evidence="1" id="KW-0812">Transmembrane</keyword>
<dbReference type="EMBL" id="BAAANL010000004">
    <property type="protein sequence ID" value="GAA1864633.1"/>
    <property type="molecule type" value="Genomic_DNA"/>
</dbReference>